<feature type="coiled-coil region" evidence="1">
    <location>
        <begin position="1281"/>
        <end position="1358"/>
    </location>
</feature>
<dbReference type="Proteomes" id="UP000541610">
    <property type="component" value="Unassembled WGS sequence"/>
</dbReference>
<dbReference type="OrthoDB" id="469053at2759"/>
<proteinExistence type="predicted"/>
<feature type="region of interest" description="Disordered" evidence="2">
    <location>
        <begin position="1036"/>
        <end position="1063"/>
    </location>
</feature>
<feature type="compositionally biased region" description="Basic and acidic residues" evidence="2">
    <location>
        <begin position="1505"/>
        <end position="1515"/>
    </location>
</feature>
<keyword evidence="1" id="KW-0175">Coiled coil</keyword>
<name>A0A7J6PP88_PEROL</name>
<dbReference type="PANTHER" id="PTHR47357:SF1">
    <property type="entry name" value="SPINDLE POLE BODY COMPONENT 110"/>
    <property type="match status" value="1"/>
</dbReference>
<protein>
    <submittedName>
        <fullName evidence="3">Uncharacterized protein</fullName>
    </submittedName>
</protein>
<feature type="region of interest" description="Disordered" evidence="2">
    <location>
        <begin position="1505"/>
        <end position="1646"/>
    </location>
</feature>
<dbReference type="GO" id="GO:0005856">
    <property type="term" value="C:cytoskeleton"/>
    <property type="evidence" value="ECO:0007669"/>
    <property type="project" value="TreeGrafter"/>
</dbReference>
<dbReference type="EMBL" id="JABANP010000002">
    <property type="protein sequence ID" value="KAF4697546.1"/>
    <property type="molecule type" value="Genomic_DNA"/>
</dbReference>
<feature type="coiled-coil region" evidence="1">
    <location>
        <begin position="819"/>
        <end position="920"/>
    </location>
</feature>
<accession>A0A7J6PP88</accession>
<feature type="coiled-coil region" evidence="1">
    <location>
        <begin position="220"/>
        <end position="247"/>
    </location>
</feature>
<feature type="compositionally biased region" description="Polar residues" evidence="2">
    <location>
        <begin position="1599"/>
        <end position="1608"/>
    </location>
</feature>
<reference evidence="3 4" key="1">
    <citation type="submission" date="2020-04" db="EMBL/GenBank/DDBJ databases">
        <title>Perkinsus olseni comparative genomics.</title>
        <authorList>
            <person name="Bogema D.R."/>
        </authorList>
    </citation>
    <scope>NUCLEOTIDE SEQUENCE [LARGE SCALE GENOMIC DNA]</scope>
    <source>
        <strain evidence="3">00978-12</strain>
    </source>
</reference>
<organism evidence="3 4">
    <name type="scientific">Perkinsus olseni</name>
    <name type="common">Perkinsus atlanticus</name>
    <dbReference type="NCBI Taxonomy" id="32597"/>
    <lineage>
        <taxon>Eukaryota</taxon>
        <taxon>Sar</taxon>
        <taxon>Alveolata</taxon>
        <taxon>Perkinsozoa</taxon>
        <taxon>Perkinsea</taxon>
        <taxon>Perkinsida</taxon>
        <taxon>Perkinsidae</taxon>
        <taxon>Perkinsus</taxon>
    </lineage>
</organism>
<evidence type="ECO:0000313" key="4">
    <source>
        <dbReference type="Proteomes" id="UP000541610"/>
    </source>
</evidence>
<feature type="coiled-coil region" evidence="1">
    <location>
        <begin position="401"/>
        <end position="605"/>
    </location>
</feature>
<evidence type="ECO:0000313" key="3">
    <source>
        <dbReference type="EMBL" id="KAF4697546.1"/>
    </source>
</evidence>
<dbReference type="PANTHER" id="PTHR47357">
    <property type="entry name" value="COP1-INTERACTIVE PROTEIN 1"/>
    <property type="match status" value="1"/>
</dbReference>
<sequence>MKPSPPDDVNPVTAKEAVEWAVALLRAAGLVEVDIAHFRCLRDSSAASATAAAARGEDILRSACRLAAGGGSPQDYLSGLGYPRLEDLGSAGPASDLEAMRAVLWMVFNEATGLRKRAESTWTPRLPRAANEVTRLDRESASIAAALTRIDYRSPATMPSEKAVKILNPKIAGSLEQFGEEISKRVHLAACEVKFCDWLRSTTVYRTEGTAPPEVVVVQDTRGEQLLQALEEEADSLLEECMCILSSPPFGLHLHKAGVRVKIVVSPLSVPHSAARRVSKVDDGEGRKTSLVSLPEKRVLQPSSVENIAESLSSVSKKPCVRGGSDAPLEGENVAELRAEIGRLQERIAWMASTAGPEADSGLRLADMQEELRQERENGGKLKVVVEGVKMERLERRVADSDRLQGALEAAKGEAEASREQVTALELRIASYEDHDRTLAALTKMNQELDQRATEAAKETEAVREAYEEKLASLEEELRDLRVSSEKSDKGLRNELEGAVAESKQLAARLEEEQRAHAEELERMEARMAEAREASEETVRGLTGDLNHLKAQCEDMEARLMEKEEEHERSVADLQRLLRESEARLEEARVSLARAEGKAAEALAEKESAMLLEMEAMKAALLEKTACLGRSEADVAALQAQLEGRVVAVVLDRIVVCGVVTSYRTCELPPYPCKKAPPCQLGPVDCSAESMDQSTATEGAQWALMVNASCNTTLPEERPLASSRLLLEEGKERAEVFMKQREGERRGMQMMVDDLEEELRKYKYSLAEREATEITALAEALLNDATGTAVTMAVAREMGKASEGLRMGVGGGADQMESNRRLAAALEETREEVVRVRRQCEDLRGALESVEQEREHIAMVKAEEAVAMNRLDEAVRRLEMERDEVEDKWAETEESMQRELEDMGEELALWRGRAEEAEGRLAEEVQRAERLLPPLPSAMGRSGRLEGNDVSQCLINQRQGYERMMAEMAERVRGVEEKLAVAEATVEESRAELAAREEALAESIKAKEEAVKGLEEQLAAATREAVMEVEELQRALTEERERHSEQAQTSERHIESLERQEEQARVGYEKRIEEMKNHLSEMESEHEVEIARIGKEAIMEHDELIQSFNGRIAQLQEEVDEGKAQIESLKKDSAVLMESMKEAARSEAARISEEYEAKIQTLGTDLASARQEEEAKSRIEEARAEVEKRILEREAEHREQLHKMEEAERVRVDEKDREAELVRGELQKTIARLFEEKEALSEVHAQTKAMLERQMEEESSKASSDRAQLLVSNTALLADTKAQYQVAIDELEERLKGAVARAERAEQELEKQRAEAERALGHLRSEADARVKDLSVALEEQKAKSAAVEKQAASMRAELARVKSSIGDAVRGAEKGWEAAIRNLVELPERYKATYDDFLQAKVRIEELTKELAEGHKQQNRLEERIKRLQSGKLPPADERTESTARQLRYEIRQLKDQYADLATRNIDFKRMAAEARCEAVQSAKLIVTYKREKDAAVLEKEEALAGMGKAERKRAPLPTGDPQGPKEKSSSPPKQPVRRANPPVKSALKKPSPEPAEEMKRPQAAAAPERRRAKAKQEGSPPPSAVGEGDGPTVDPSEGTSSSSSFRKLTPEKARAKRSAAAPMQKDPPPSKRRISMSPEDCKQQ</sequence>
<feature type="coiled-coil region" evidence="1">
    <location>
        <begin position="1405"/>
        <end position="1465"/>
    </location>
</feature>
<comment type="caution">
    <text evidence="3">The sequence shown here is derived from an EMBL/GenBank/DDBJ whole genome shotgun (WGS) entry which is preliminary data.</text>
</comment>
<dbReference type="GO" id="GO:0005200">
    <property type="term" value="F:structural constituent of cytoskeleton"/>
    <property type="evidence" value="ECO:0007669"/>
    <property type="project" value="TreeGrafter"/>
</dbReference>
<gene>
    <name evidence="3" type="ORF">FOZ60_004418</name>
</gene>
<evidence type="ECO:0000256" key="2">
    <source>
        <dbReference type="SAM" id="MobiDB-lite"/>
    </source>
</evidence>
<evidence type="ECO:0000256" key="1">
    <source>
        <dbReference type="SAM" id="Coils"/>
    </source>
</evidence>
<feature type="coiled-coil region" evidence="1">
    <location>
        <begin position="738"/>
        <end position="772"/>
    </location>
</feature>